<protein>
    <submittedName>
        <fullName evidence="2">Uncharacterized protein</fullName>
    </submittedName>
</protein>
<keyword evidence="1" id="KW-0472">Membrane</keyword>
<keyword evidence="1" id="KW-0812">Transmembrane</keyword>
<organism evidence="2 3">
    <name type="scientific">Gimesia panareensis</name>
    <dbReference type="NCBI Taxonomy" id="2527978"/>
    <lineage>
        <taxon>Bacteria</taxon>
        <taxon>Pseudomonadati</taxon>
        <taxon>Planctomycetota</taxon>
        <taxon>Planctomycetia</taxon>
        <taxon>Planctomycetales</taxon>
        <taxon>Planctomycetaceae</taxon>
        <taxon>Gimesia</taxon>
    </lineage>
</organism>
<feature type="transmembrane region" description="Helical" evidence="1">
    <location>
        <begin position="183"/>
        <end position="210"/>
    </location>
</feature>
<accession>A0A518FWZ3</accession>
<feature type="transmembrane region" description="Helical" evidence="1">
    <location>
        <begin position="33"/>
        <end position="52"/>
    </location>
</feature>
<name>A0A518FWZ3_9PLAN</name>
<reference evidence="2 3" key="1">
    <citation type="submission" date="2019-02" db="EMBL/GenBank/DDBJ databases">
        <title>Deep-cultivation of Planctomycetes and their phenomic and genomic characterization uncovers novel biology.</title>
        <authorList>
            <person name="Wiegand S."/>
            <person name="Jogler M."/>
            <person name="Boedeker C."/>
            <person name="Pinto D."/>
            <person name="Vollmers J."/>
            <person name="Rivas-Marin E."/>
            <person name="Kohn T."/>
            <person name="Peeters S.H."/>
            <person name="Heuer A."/>
            <person name="Rast P."/>
            <person name="Oberbeckmann S."/>
            <person name="Bunk B."/>
            <person name="Jeske O."/>
            <person name="Meyerdierks A."/>
            <person name="Storesund J.E."/>
            <person name="Kallscheuer N."/>
            <person name="Luecker S."/>
            <person name="Lage O.M."/>
            <person name="Pohl T."/>
            <person name="Merkel B.J."/>
            <person name="Hornburger P."/>
            <person name="Mueller R.-W."/>
            <person name="Bruemmer F."/>
            <person name="Labrenz M."/>
            <person name="Spormann A.M."/>
            <person name="Op den Camp H."/>
            <person name="Overmann J."/>
            <person name="Amann R."/>
            <person name="Jetten M.S.M."/>
            <person name="Mascher T."/>
            <person name="Medema M.H."/>
            <person name="Devos D.P."/>
            <person name="Kaster A.-K."/>
            <person name="Ovreas L."/>
            <person name="Rohde M."/>
            <person name="Galperin M.Y."/>
            <person name="Jogler C."/>
        </authorList>
    </citation>
    <scope>NUCLEOTIDE SEQUENCE [LARGE SCALE GENOMIC DNA]</scope>
    <source>
        <strain evidence="2 3">Pan153</strain>
    </source>
</reference>
<dbReference type="EMBL" id="CP036317">
    <property type="protein sequence ID" value="QDV20913.1"/>
    <property type="molecule type" value="Genomic_DNA"/>
</dbReference>
<keyword evidence="1" id="KW-1133">Transmembrane helix</keyword>
<dbReference type="AlphaFoldDB" id="A0A518FWZ3"/>
<sequence>MQQVKPDSAIDELAPQQLNARPEETIMESNAEWLNWLVTVFCIWFFLGLGILRNRSRGAFLAWLTGPLTLLTIWELHLFLGFSGARWTPSTLEIFAAAFTWGILFVIAFIVSSRIEARAYERSGQNLSLTVRRLKALIWCHIIVAFIANLLPRQLGFGVLTYFDLPLFTILETMRPSMGGVTYLPHSVMFFYPLIGTLLYGSLGCLIGWLETRLFEPAIDGSNQRQTSPDLNDAG</sequence>
<feature type="transmembrane region" description="Helical" evidence="1">
    <location>
        <begin position="136"/>
        <end position="163"/>
    </location>
</feature>
<evidence type="ECO:0000313" key="3">
    <source>
        <dbReference type="Proteomes" id="UP000320839"/>
    </source>
</evidence>
<evidence type="ECO:0000256" key="1">
    <source>
        <dbReference type="SAM" id="Phobius"/>
    </source>
</evidence>
<proteinExistence type="predicted"/>
<gene>
    <name evidence="2" type="ORF">Pan153_55930</name>
</gene>
<feature type="transmembrane region" description="Helical" evidence="1">
    <location>
        <begin position="94"/>
        <end position="115"/>
    </location>
</feature>
<evidence type="ECO:0000313" key="2">
    <source>
        <dbReference type="EMBL" id="QDV20913.1"/>
    </source>
</evidence>
<feature type="transmembrane region" description="Helical" evidence="1">
    <location>
        <begin position="59"/>
        <end position="82"/>
    </location>
</feature>
<dbReference type="Proteomes" id="UP000320839">
    <property type="component" value="Chromosome"/>
</dbReference>